<protein>
    <recommendedName>
        <fullName evidence="2">acetyl-CoA carboxytransferase</fullName>
        <ecNumber evidence="2">2.1.3.15</ecNumber>
    </recommendedName>
</protein>
<evidence type="ECO:0000256" key="3">
    <source>
        <dbReference type="ARBA" id="ARBA00022516"/>
    </source>
</evidence>
<evidence type="ECO:0000256" key="1">
    <source>
        <dbReference type="ARBA" id="ARBA00004956"/>
    </source>
</evidence>
<comment type="catalytic activity">
    <reaction evidence="10">
        <text>N(6)-carboxybiotinyl-L-lysyl-[protein] + acetyl-CoA = N(6)-biotinyl-L-lysyl-[protein] + malonyl-CoA</text>
        <dbReference type="Rhea" id="RHEA:54728"/>
        <dbReference type="Rhea" id="RHEA-COMP:10505"/>
        <dbReference type="Rhea" id="RHEA-COMP:10506"/>
        <dbReference type="ChEBI" id="CHEBI:57288"/>
        <dbReference type="ChEBI" id="CHEBI:57384"/>
        <dbReference type="ChEBI" id="CHEBI:83144"/>
        <dbReference type="ChEBI" id="CHEBI:83145"/>
        <dbReference type="EC" id="2.1.3.15"/>
    </reaction>
</comment>
<keyword evidence="9" id="KW-0275">Fatty acid biosynthesis</keyword>
<dbReference type="GO" id="GO:2001295">
    <property type="term" value="P:malonyl-CoA biosynthetic process"/>
    <property type="evidence" value="ECO:0007669"/>
    <property type="project" value="UniProtKB-UniPathway"/>
</dbReference>
<dbReference type="NCBIfam" id="NF004344">
    <property type="entry name" value="PRK05724.1"/>
    <property type="match status" value="1"/>
</dbReference>
<dbReference type="PANTHER" id="PTHR42853:SF3">
    <property type="entry name" value="ACETYL-COENZYME A CARBOXYLASE CARBOXYL TRANSFERASE SUBUNIT ALPHA, CHLOROPLASTIC"/>
    <property type="match status" value="1"/>
</dbReference>
<gene>
    <name evidence="13" type="ORF">HPP92_003357</name>
</gene>
<dbReference type="NCBIfam" id="TIGR00513">
    <property type="entry name" value="accA"/>
    <property type="match status" value="1"/>
</dbReference>
<dbReference type="PRINTS" id="PR01069">
    <property type="entry name" value="ACCCTRFRASEA"/>
</dbReference>
<dbReference type="OrthoDB" id="5418434at2759"/>
<dbReference type="GO" id="GO:0005524">
    <property type="term" value="F:ATP binding"/>
    <property type="evidence" value="ECO:0007669"/>
    <property type="project" value="UniProtKB-KW"/>
</dbReference>
<evidence type="ECO:0000256" key="8">
    <source>
        <dbReference type="ARBA" id="ARBA00023098"/>
    </source>
</evidence>
<comment type="pathway">
    <text evidence="1">Lipid metabolism; malonyl-CoA biosynthesis; malonyl-CoA from acetyl-CoA: step 1/1.</text>
</comment>
<dbReference type="EC" id="2.1.3.15" evidence="2"/>
<dbReference type="Proteomes" id="UP000636800">
    <property type="component" value="Chromosome 1"/>
</dbReference>
<dbReference type="GO" id="GO:0003989">
    <property type="term" value="F:acetyl-CoA carboxylase activity"/>
    <property type="evidence" value="ECO:0007669"/>
    <property type="project" value="InterPro"/>
</dbReference>
<evidence type="ECO:0000256" key="5">
    <source>
        <dbReference type="ARBA" id="ARBA00022741"/>
    </source>
</evidence>
<dbReference type="InterPro" id="IPR011763">
    <property type="entry name" value="COA_CT_C"/>
</dbReference>
<dbReference type="GO" id="GO:0006633">
    <property type="term" value="P:fatty acid biosynthetic process"/>
    <property type="evidence" value="ECO:0007669"/>
    <property type="project" value="UniProtKB-KW"/>
</dbReference>
<keyword evidence="8" id="KW-0443">Lipid metabolism</keyword>
<feature type="domain" description="CoA carboxyltransferase C-terminal" evidence="12">
    <location>
        <begin position="165"/>
        <end position="426"/>
    </location>
</feature>
<evidence type="ECO:0000256" key="6">
    <source>
        <dbReference type="ARBA" id="ARBA00022832"/>
    </source>
</evidence>
<dbReference type="InterPro" id="IPR001095">
    <property type="entry name" value="Acetyl_CoA_COase_a_su"/>
</dbReference>
<reference evidence="13 14" key="1">
    <citation type="journal article" date="2020" name="Nat. Food">
        <title>A phased Vanilla planifolia genome enables genetic improvement of flavour and production.</title>
        <authorList>
            <person name="Hasing T."/>
            <person name="Tang H."/>
            <person name="Brym M."/>
            <person name="Khazi F."/>
            <person name="Huang T."/>
            <person name="Chambers A.H."/>
        </authorList>
    </citation>
    <scope>NUCLEOTIDE SEQUENCE [LARGE SCALE GENOMIC DNA]</scope>
    <source>
        <tissue evidence="13">Leaf</tissue>
    </source>
</reference>
<keyword evidence="4" id="KW-0808">Transferase</keyword>
<dbReference type="InterPro" id="IPR029045">
    <property type="entry name" value="ClpP/crotonase-like_dom_sf"/>
</dbReference>
<name>A0A835RUQ8_VANPL</name>
<keyword evidence="6" id="KW-0276">Fatty acid metabolism</keyword>
<dbReference type="HAMAP" id="MF_00823">
    <property type="entry name" value="AcetylCoA_CT_alpha"/>
    <property type="match status" value="1"/>
</dbReference>
<dbReference type="GO" id="GO:0009317">
    <property type="term" value="C:acetyl-CoA carboxylase complex"/>
    <property type="evidence" value="ECO:0007669"/>
    <property type="project" value="InterPro"/>
</dbReference>
<evidence type="ECO:0000259" key="12">
    <source>
        <dbReference type="PROSITE" id="PS50989"/>
    </source>
</evidence>
<sequence>MCFVPIELQQLLLHVYAEGGCGLKGVWAMQIEGKGCLNVLMLFHTTAADILTYEMESLCLLTSFTGAKGCSLVSGPLIYIRRDLSGAVCQEKTFYRANGGRRRHEYPWPDDIDPNLKSGHLSYLSSFKPLTEKPKHVVLEFEKPLVELEAKITAVRKMAFDTGLDLSTEIGSLEKKYQEELKHLYTHLTPYQRLCISRHPNRPTFLDHVLNITEKWVELHGDRAGYDDPAIVTGLGSIDGKTYMLIGHQKGRNTKENIYRNFGMPTPHGYRKALRMMHYADHHGFPIITFVDTPGAFADLKSEELGQGEAIAQNLRTMFGLKVPVVSVVIGEGGSGGALAIACPNKMLMLENAVFYVASPEACAAILWKSSKEAPKAASKLKITAAELCKLKIADGIMAEPFGGAHVNPTWASQQIKLVLMENLKELAEMDSDALLEQRHRRFRQIGAFGGNGNVASDEKRELKKKAVKIPTPEKIQETKDTTPQPGSSDKHVEFEQNKAMPSAVDLQQKHESLMMDISKEPSLQNLSPILKERVYSLIEEFKSNLSSSVSFGELKQKFKMQAMMQLLILKRKINEKFHTQVGEKMEILRKARNSAKKGELDNDMIKKVKKAKQELLEILKSEKLQALGIKNEYKVENLLKELREEIRASLDADESKASEVVDEVVNQ</sequence>
<evidence type="ECO:0000313" key="14">
    <source>
        <dbReference type="Proteomes" id="UP000636800"/>
    </source>
</evidence>
<dbReference type="NCBIfam" id="NF041504">
    <property type="entry name" value="AccA_sub"/>
    <property type="match status" value="1"/>
</dbReference>
<feature type="region of interest" description="Disordered" evidence="11">
    <location>
        <begin position="472"/>
        <end position="491"/>
    </location>
</feature>
<evidence type="ECO:0000313" key="13">
    <source>
        <dbReference type="EMBL" id="KAG0498666.1"/>
    </source>
</evidence>
<evidence type="ECO:0000256" key="11">
    <source>
        <dbReference type="SAM" id="MobiDB-lite"/>
    </source>
</evidence>
<organism evidence="13 14">
    <name type="scientific">Vanilla planifolia</name>
    <name type="common">Vanilla</name>
    <dbReference type="NCBI Taxonomy" id="51239"/>
    <lineage>
        <taxon>Eukaryota</taxon>
        <taxon>Viridiplantae</taxon>
        <taxon>Streptophyta</taxon>
        <taxon>Embryophyta</taxon>
        <taxon>Tracheophyta</taxon>
        <taxon>Spermatophyta</taxon>
        <taxon>Magnoliopsida</taxon>
        <taxon>Liliopsida</taxon>
        <taxon>Asparagales</taxon>
        <taxon>Orchidaceae</taxon>
        <taxon>Vanilloideae</taxon>
        <taxon>Vanilleae</taxon>
        <taxon>Vanilla</taxon>
    </lineage>
</organism>
<keyword evidence="14" id="KW-1185">Reference proteome</keyword>
<dbReference type="AlphaFoldDB" id="A0A835RUQ8"/>
<dbReference type="Pfam" id="PF03255">
    <property type="entry name" value="ACCA"/>
    <property type="match status" value="1"/>
</dbReference>
<accession>A0A835RUQ8</accession>
<dbReference type="EMBL" id="JADCNL010000001">
    <property type="protein sequence ID" value="KAG0498666.1"/>
    <property type="molecule type" value="Genomic_DNA"/>
</dbReference>
<evidence type="ECO:0000256" key="9">
    <source>
        <dbReference type="ARBA" id="ARBA00023160"/>
    </source>
</evidence>
<proteinExistence type="inferred from homology"/>
<evidence type="ECO:0000256" key="7">
    <source>
        <dbReference type="ARBA" id="ARBA00022840"/>
    </source>
</evidence>
<comment type="caution">
    <text evidence="13">The sequence shown here is derived from an EMBL/GenBank/DDBJ whole genome shotgun (WGS) entry which is preliminary data.</text>
</comment>
<evidence type="ECO:0000256" key="2">
    <source>
        <dbReference type="ARBA" id="ARBA00011883"/>
    </source>
</evidence>
<keyword evidence="5" id="KW-0547">Nucleotide-binding</keyword>
<dbReference type="Gene3D" id="3.90.226.10">
    <property type="entry name" value="2-enoyl-CoA Hydratase, Chain A, domain 1"/>
    <property type="match status" value="1"/>
</dbReference>
<keyword evidence="7" id="KW-0067">ATP-binding</keyword>
<dbReference type="SUPFAM" id="SSF52096">
    <property type="entry name" value="ClpP/crotonase"/>
    <property type="match status" value="1"/>
</dbReference>
<dbReference type="PROSITE" id="PS50989">
    <property type="entry name" value="COA_CT_CTER"/>
    <property type="match status" value="1"/>
</dbReference>
<dbReference type="GO" id="GO:0016743">
    <property type="term" value="F:carboxyl- or carbamoyltransferase activity"/>
    <property type="evidence" value="ECO:0007669"/>
    <property type="project" value="InterPro"/>
</dbReference>
<dbReference type="PANTHER" id="PTHR42853">
    <property type="entry name" value="ACETYL-COENZYME A CARBOXYLASE CARBOXYL TRANSFERASE SUBUNIT ALPHA"/>
    <property type="match status" value="1"/>
</dbReference>
<dbReference type="UniPathway" id="UPA00655">
    <property type="reaction ID" value="UER00711"/>
</dbReference>
<evidence type="ECO:0000256" key="10">
    <source>
        <dbReference type="ARBA" id="ARBA00049152"/>
    </source>
</evidence>
<evidence type="ECO:0000256" key="4">
    <source>
        <dbReference type="ARBA" id="ARBA00022679"/>
    </source>
</evidence>
<keyword evidence="3" id="KW-0444">Lipid biosynthesis</keyword>